<feature type="domain" description="Aminoacyl-tRNA synthetase class Ia" evidence="12">
    <location>
        <begin position="473"/>
        <end position="676"/>
    </location>
</feature>
<evidence type="ECO:0000259" key="13">
    <source>
        <dbReference type="Pfam" id="PF08264"/>
    </source>
</evidence>
<feature type="short sequence motif" description="'KMSKS' region" evidence="9">
    <location>
        <begin position="637"/>
        <end position="641"/>
    </location>
</feature>
<protein>
    <recommendedName>
        <fullName evidence="9">Leucine--tRNA ligase</fullName>
        <ecNumber evidence="9">6.1.1.4</ecNumber>
    </recommendedName>
    <alternativeName>
        <fullName evidence="9">Leucyl-tRNA synthetase</fullName>
        <shortName evidence="9">LeuRS</shortName>
    </alternativeName>
</protein>
<dbReference type="GO" id="GO:0005829">
    <property type="term" value="C:cytosol"/>
    <property type="evidence" value="ECO:0007669"/>
    <property type="project" value="TreeGrafter"/>
</dbReference>
<name>A0A7W8IN20_9BACT</name>
<evidence type="ECO:0000259" key="12">
    <source>
        <dbReference type="Pfam" id="PF00133"/>
    </source>
</evidence>
<dbReference type="Pfam" id="PF09334">
    <property type="entry name" value="tRNA-synt_1g"/>
    <property type="match status" value="1"/>
</dbReference>
<comment type="caution">
    <text evidence="16">The sequence shown here is derived from an EMBL/GenBank/DDBJ whole genome shotgun (WGS) entry which is preliminary data.</text>
</comment>
<keyword evidence="17" id="KW-1185">Reference proteome</keyword>
<keyword evidence="5 9" id="KW-0067">ATP-binding</keyword>
<accession>A0A7W8IN20</accession>
<dbReference type="EC" id="6.1.1.4" evidence="9"/>
<dbReference type="FunFam" id="3.40.50.620:FF:000056">
    <property type="entry name" value="Leucine--tRNA ligase"/>
    <property type="match status" value="1"/>
</dbReference>
<dbReference type="InterPro" id="IPR025709">
    <property type="entry name" value="Leu_tRNA-synth_edit"/>
</dbReference>
<dbReference type="InterPro" id="IPR015413">
    <property type="entry name" value="Methionyl/Leucyl_tRNA_Synth"/>
</dbReference>
<dbReference type="Gene3D" id="3.10.20.590">
    <property type="match status" value="1"/>
</dbReference>
<dbReference type="GO" id="GO:0004823">
    <property type="term" value="F:leucine-tRNA ligase activity"/>
    <property type="evidence" value="ECO:0007669"/>
    <property type="project" value="UniProtKB-UniRule"/>
</dbReference>
<evidence type="ECO:0000256" key="5">
    <source>
        <dbReference type="ARBA" id="ARBA00022840"/>
    </source>
</evidence>
<dbReference type="Proteomes" id="UP000568106">
    <property type="component" value="Unassembled WGS sequence"/>
</dbReference>
<feature type="binding site" evidence="9">
    <location>
        <position position="640"/>
    </location>
    <ligand>
        <name>ATP</name>
        <dbReference type="ChEBI" id="CHEBI:30616"/>
    </ligand>
</feature>
<feature type="compositionally biased region" description="Polar residues" evidence="11">
    <location>
        <begin position="16"/>
        <end position="30"/>
    </location>
</feature>
<dbReference type="PANTHER" id="PTHR43740:SF2">
    <property type="entry name" value="LEUCINE--TRNA LIGASE, MITOCHONDRIAL"/>
    <property type="match status" value="1"/>
</dbReference>
<dbReference type="FunFam" id="3.40.50.620:FF:000003">
    <property type="entry name" value="Leucine--tRNA ligase"/>
    <property type="match status" value="1"/>
</dbReference>
<organism evidence="16 17">
    <name type="scientific">Tunturiibacter empetritectus</name>
    <dbReference type="NCBI Taxonomy" id="3069691"/>
    <lineage>
        <taxon>Bacteria</taxon>
        <taxon>Pseudomonadati</taxon>
        <taxon>Acidobacteriota</taxon>
        <taxon>Terriglobia</taxon>
        <taxon>Terriglobales</taxon>
        <taxon>Acidobacteriaceae</taxon>
        <taxon>Tunturiibacter</taxon>
    </lineage>
</organism>
<evidence type="ECO:0000256" key="2">
    <source>
        <dbReference type="ARBA" id="ARBA00022490"/>
    </source>
</evidence>
<keyword evidence="2 9" id="KW-0963">Cytoplasm</keyword>
<keyword evidence="3 9" id="KW-0436">Ligase</keyword>
<dbReference type="InterPro" id="IPR013155">
    <property type="entry name" value="M/V/L/I-tRNA-synth_anticd-bd"/>
</dbReference>
<feature type="domain" description="Leucyl-tRNA synthetase editing" evidence="15">
    <location>
        <begin position="250"/>
        <end position="417"/>
    </location>
</feature>
<sequence>MPETRTSEIGGKTVSIDENSSAAEGNQPQRYSPAEIEPKWQARWDADASLYAAEAHDSGKPKYYCLEMLPYPSGALHIGHVRNYAIGDALARHMWMRGYNVLHPMGWDAFGLPAENAALKNGVPPREWTFANIAAMKKQFQRLGMGFDWSTEVTTCLPDYYRWNQWFFLKMFEKGLAYRKKSKVNWCPECCTVLANEQVIGGRCWRHEDTVVELRDLTQWFLRITKYADELLDGLEKLEGWPEKVRTMQRNWIGRSEGAHVDFAVADGDAKITVFTTRVDTIFGATSVQLAPEHAVSKTFALEDDALRLKIEGLLAEQQKARETDELGAIEKHGVNTGRFAVNPFNGERVPIWVANYILADYGTGAIMSVPAHDERDFEFAQKYGLEVRRVIAPVDAPVDATKQKLERNTGILRSAQVDAEDVVGDLPYLAEEEAVLIYSGEWTGLGCVEAQEKMAAFAKAKGFGTATVTYRLKDWGVSRQRYWGTPIPMVYCDRCSPEEPLPVAESELPILLPEQIDITQTNGSPLGRVAEFVNAKCPKCGGVARRETDTMDTFVDSSWYFYRYTDAKNSRVPFDSDKANYWFPIDQYIGGVEHAILHLIYSRFWTKVMRDLGLIKNDEPAERLFTQGMVIKDGAKMSKSKGNVVSPDDMIGRYGADATRMYALFAAPPDRDLEWQEEGVAGISRFLGKVYRLTTKYSTVARMAVGGSRVESSAKEQALLRRLHKTIAKITQDFDGRWHFNTSISSIMILVNEITANEAAMDAGEISPAAVAEVFRGLILLLAPFAPFFAAEMWEELGGEGVVFRTAWPEVNEELAREEEIEIPVQVNGKLVTVVRVPAGSDEAAVKAAALADPKVIARIEGKTVVKVIVVPGKLVNLVVK</sequence>
<comment type="similarity">
    <text evidence="1 9 10">Belongs to the class-I aminoacyl-tRNA synthetase family.</text>
</comment>
<proteinExistence type="inferred from homology"/>
<evidence type="ECO:0000256" key="7">
    <source>
        <dbReference type="ARBA" id="ARBA00023146"/>
    </source>
</evidence>
<reference evidence="16" key="1">
    <citation type="submission" date="2020-08" db="EMBL/GenBank/DDBJ databases">
        <title>Genomic Encyclopedia of Type Strains, Phase IV (KMG-V): Genome sequencing to study the core and pangenomes of soil and plant-associated prokaryotes.</title>
        <authorList>
            <person name="Whitman W."/>
        </authorList>
    </citation>
    <scope>NUCLEOTIDE SEQUENCE [LARGE SCALE GENOMIC DNA]</scope>
    <source>
        <strain evidence="16">M8UP27</strain>
    </source>
</reference>
<dbReference type="InterPro" id="IPR014729">
    <property type="entry name" value="Rossmann-like_a/b/a_fold"/>
</dbReference>
<keyword evidence="4 9" id="KW-0547">Nucleotide-binding</keyword>
<evidence type="ECO:0000256" key="4">
    <source>
        <dbReference type="ARBA" id="ARBA00022741"/>
    </source>
</evidence>
<dbReference type="PRINTS" id="PR00985">
    <property type="entry name" value="TRNASYNTHLEU"/>
</dbReference>
<dbReference type="SUPFAM" id="SSF50677">
    <property type="entry name" value="ValRS/IleRS/LeuRS editing domain"/>
    <property type="match status" value="1"/>
</dbReference>
<evidence type="ECO:0000259" key="15">
    <source>
        <dbReference type="Pfam" id="PF13603"/>
    </source>
</evidence>
<dbReference type="SUPFAM" id="SSF47323">
    <property type="entry name" value="Anticodon-binding domain of a subclass of class I aminoacyl-tRNA synthetases"/>
    <property type="match status" value="1"/>
</dbReference>
<dbReference type="InterPro" id="IPR002302">
    <property type="entry name" value="Leu-tRNA-ligase"/>
</dbReference>
<dbReference type="Pfam" id="PF08264">
    <property type="entry name" value="Anticodon_1"/>
    <property type="match status" value="1"/>
</dbReference>
<dbReference type="HAMAP" id="MF_00049_B">
    <property type="entry name" value="Leu_tRNA_synth_B"/>
    <property type="match status" value="1"/>
</dbReference>
<dbReference type="CDD" id="cd07958">
    <property type="entry name" value="Anticodon_Ia_Leu_BEm"/>
    <property type="match status" value="1"/>
</dbReference>
<evidence type="ECO:0000256" key="6">
    <source>
        <dbReference type="ARBA" id="ARBA00022917"/>
    </source>
</evidence>
<dbReference type="InterPro" id="IPR009008">
    <property type="entry name" value="Val/Leu/Ile-tRNA-synth_edit"/>
</dbReference>
<dbReference type="InterPro" id="IPR002300">
    <property type="entry name" value="aa-tRNA-synth_Ia"/>
</dbReference>
<evidence type="ECO:0000256" key="10">
    <source>
        <dbReference type="RuleBase" id="RU363035"/>
    </source>
</evidence>
<feature type="region of interest" description="Disordered" evidence="11">
    <location>
        <begin position="1"/>
        <end position="37"/>
    </location>
</feature>
<comment type="catalytic activity">
    <reaction evidence="8 9">
        <text>tRNA(Leu) + L-leucine + ATP = L-leucyl-tRNA(Leu) + AMP + diphosphate</text>
        <dbReference type="Rhea" id="RHEA:11688"/>
        <dbReference type="Rhea" id="RHEA-COMP:9613"/>
        <dbReference type="Rhea" id="RHEA-COMP:9622"/>
        <dbReference type="ChEBI" id="CHEBI:30616"/>
        <dbReference type="ChEBI" id="CHEBI:33019"/>
        <dbReference type="ChEBI" id="CHEBI:57427"/>
        <dbReference type="ChEBI" id="CHEBI:78442"/>
        <dbReference type="ChEBI" id="CHEBI:78494"/>
        <dbReference type="ChEBI" id="CHEBI:456215"/>
        <dbReference type="EC" id="6.1.1.4"/>
    </reaction>
</comment>
<dbReference type="GO" id="GO:0006429">
    <property type="term" value="P:leucyl-tRNA aminoacylation"/>
    <property type="evidence" value="ECO:0007669"/>
    <property type="project" value="UniProtKB-UniRule"/>
</dbReference>
<gene>
    <name evidence="9" type="primary">leuS</name>
    <name evidence="16" type="ORF">HDF09_003884</name>
</gene>
<dbReference type="FunFam" id="1.10.730.10:FF:000002">
    <property type="entry name" value="Leucine--tRNA ligase"/>
    <property type="match status" value="1"/>
</dbReference>
<evidence type="ECO:0000256" key="11">
    <source>
        <dbReference type="SAM" id="MobiDB-lite"/>
    </source>
</evidence>
<dbReference type="InterPro" id="IPR009080">
    <property type="entry name" value="tRNAsynth_Ia_anticodon-bd"/>
</dbReference>
<dbReference type="GO" id="GO:0002161">
    <property type="term" value="F:aminoacyl-tRNA deacylase activity"/>
    <property type="evidence" value="ECO:0007669"/>
    <property type="project" value="InterPro"/>
</dbReference>
<keyword evidence="7 9" id="KW-0030">Aminoacyl-tRNA synthetase</keyword>
<dbReference type="Gene3D" id="3.40.50.620">
    <property type="entry name" value="HUPs"/>
    <property type="match status" value="2"/>
</dbReference>
<dbReference type="Pfam" id="PF00133">
    <property type="entry name" value="tRNA-synt_1"/>
    <property type="match status" value="1"/>
</dbReference>
<dbReference type="PROSITE" id="PS00178">
    <property type="entry name" value="AA_TRNA_LIGASE_I"/>
    <property type="match status" value="1"/>
</dbReference>
<dbReference type="Gene3D" id="3.90.740.10">
    <property type="entry name" value="Valyl/Leucyl/Isoleucyl-tRNA synthetase, editing domain"/>
    <property type="match status" value="1"/>
</dbReference>
<feature type="domain" description="Methionyl/Valyl/Leucyl/Isoleucyl-tRNA synthetase anticodon-binding" evidence="13">
    <location>
        <begin position="718"/>
        <end position="843"/>
    </location>
</feature>
<evidence type="ECO:0000313" key="16">
    <source>
        <dbReference type="EMBL" id="MBB5319178.1"/>
    </source>
</evidence>
<dbReference type="PANTHER" id="PTHR43740">
    <property type="entry name" value="LEUCYL-TRNA SYNTHETASE"/>
    <property type="match status" value="1"/>
</dbReference>
<evidence type="ECO:0000256" key="9">
    <source>
        <dbReference type="HAMAP-Rule" id="MF_00049"/>
    </source>
</evidence>
<evidence type="ECO:0000256" key="8">
    <source>
        <dbReference type="ARBA" id="ARBA00047469"/>
    </source>
</evidence>
<feature type="short sequence motif" description="'HIGH' region" evidence="9">
    <location>
        <begin position="70"/>
        <end position="80"/>
    </location>
</feature>
<dbReference type="Pfam" id="PF13603">
    <property type="entry name" value="tRNA-synt_1_2"/>
    <property type="match status" value="1"/>
</dbReference>
<evidence type="ECO:0000259" key="14">
    <source>
        <dbReference type="Pfam" id="PF09334"/>
    </source>
</evidence>
<dbReference type="GO" id="GO:0005524">
    <property type="term" value="F:ATP binding"/>
    <property type="evidence" value="ECO:0007669"/>
    <property type="project" value="UniProtKB-UniRule"/>
</dbReference>
<dbReference type="Gene3D" id="1.10.730.10">
    <property type="entry name" value="Isoleucyl-tRNA Synthetase, Domain 1"/>
    <property type="match status" value="1"/>
</dbReference>
<comment type="subcellular location">
    <subcellularLocation>
        <location evidence="9">Cytoplasm</location>
    </subcellularLocation>
</comment>
<dbReference type="NCBIfam" id="TIGR00396">
    <property type="entry name" value="leuS_bact"/>
    <property type="match status" value="1"/>
</dbReference>
<dbReference type="EMBL" id="JACHDY010000007">
    <property type="protein sequence ID" value="MBB5319178.1"/>
    <property type="molecule type" value="Genomic_DNA"/>
</dbReference>
<evidence type="ECO:0000256" key="1">
    <source>
        <dbReference type="ARBA" id="ARBA00005594"/>
    </source>
</evidence>
<keyword evidence="6 9" id="KW-0648">Protein biosynthesis</keyword>
<evidence type="ECO:0000313" key="17">
    <source>
        <dbReference type="Proteomes" id="UP000568106"/>
    </source>
</evidence>
<feature type="domain" description="Methionyl/Leucyl tRNA synthetase" evidence="14">
    <location>
        <begin position="69"/>
        <end position="204"/>
    </location>
</feature>
<dbReference type="InterPro" id="IPR001412">
    <property type="entry name" value="aa-tRNA-synth_I_CS"/>
</dbReference>
<dbReference type="CDD" id="cd00812">
    <property type="entry name" value="LeuRS_core"/>
    <property type="match status" value="1"/>
</dbReference>
<evidence type="ECO:0000256" key="3">
    <source>
        <dbReference type="ARBA" id="ARBA00022598"/>
    </source>
</evidence>
<dbReference type="SUPFAM" id="SSF52374">
    <property type="entry name" value="Nucleotidylyl transferase"/>
    <property type="match status" value="1"/>
</dbReference>
<dbReference type="AlphaFoldDB" id="A0A7W8IN20"/>